<feature type="compositionally biased region" description="Basic and acidic residues" evidence="1">
    <location>
        <begin position="75"/>
        <end position="96"/>
    </location>
</feature>
<dbReference type="AlphaFoldDB" id="A0A3L6SZ53"/>
<sequence>MRYSFPLSHPQYENLRTGLRYRSRESVRYRPTWRRPARPTWPSRPSAAMKPGERERGRETTPPPPCGRGGRRRGGGRDQRQQRGRRELRLRREQQRRAKRAPAAATGPAASGSRTRRGRRLVEVDVEMRRAIHAAVAPPLLALEWAAEGAGRESAPVRVKQRKKS</sequence>
<comment type="caution">
    <text evidence="2">The sequence shown here is derived from an EMBL/GenBank/DDBJ whole genome shotgun (WGS) entry which is preliminary data.</text>
</comment>
<proteinExistence type="predicted"/>
<gene>
    <name evidence="2" type="ORF">C2845_PM05G04800</name>
</gene>
<reference evidence="3" key="1">
    <citation type="journal article" date="2019" name="Nat. Commun.">
        <title>The genome of broomcorn millet.</title>
        <authorList>
            <person name="Zou C."/>
            <person name="Miki D."/>
            <person name="Li D."/>
            <person name="Tang Q."/>
            <person name="Xiao L."/>
            <person name="Rajput S."/>
            <person name="Deng P."/>
            <person name="Jia W."/>
            <person name="Huang R."/>
            <person name="Zhang M."/>
            <person name="Sun Y."/>
            <person name="Hu J."/>
            <person name="Fu X."/>
            <person name="Schnable P.S."/>
            <person name="Li F."/>
            <person name="Zhang H."/>
            <person name="Feng B."/>
            <person name="Zhu X."/>
            <person name="Liu R."/>
            <person name="Schnable J.C."/>
            <person name="Zhu J.-K."/>
            <person name="Zhang H."/>
        </authorList>
    </citation>
    <scope>NUCLEOTIDE SEQUENCE [LARGE SCALE GENOMIC DNA]</scope>
</reference>
<evidence type="ECO:0000313" key="3">
    <source>
        <dbReference type="Proteomes" id="UP000275267"/>
    </source>
</evidence>
<feature type="compositionally biased region" description="Low complexity" evidence="1">
    <location>
        <begin position="38"/>
        <end position="47"/>
    </location>
</feature>
<dbReference type="Proteomes" id="UP000275267">
    <property type="component" value="Unassembled WGS sequence"/>
</dbReference>
<dbReference type="EMBL" id="PQIB02000003">
    <property type="protein sequence ID" value="RLN29643.1"/>
    <property type="molecule type" value="Genomic_DNA"/>
</dbReference>
<evidence type="ECO:0000313" key="2">
    <source>
        <dbReference type="EMBL" id="RLN29643.1"/>
    </source>
</evidence>
<feature type="region of interest" description="Disordered" evidence="1">
    <location>
        <begin position="19"/>
        <end position="120"/>
    </location>
</feature>
<accession>A0A3L6SZ53</accession>
<protein>
    <submittedName>
        <fullName evidence="2">Uncharacterized protein</fullName>
    </submittedName>
</protein>
<organism evidence="2 3">
    <name type="scientific">Panicum miliaceum</name>
    <name type="common">Proso millet</name>
    <name type="synonym">Broomcorn millet</name>
    <dbReference type="NCBI Taxonomy" id="4540"/>
    <lineage>
        <taxon>Eukaryota</taxon>
        <taxon>Viridiplantae</taxon>
        <taxon>Streptophyta</taxon>
        <taxon>Embryophyta</taxon>
        <taxon>Tracheophyta</taxon>
        <taxon>Spermatophyta</taxon>
        <taxon>Magnoliopsida</taxon>
        <taxon>Liliopsida</taxon>
        <taxon>Poales</taxon>
        <taxon>Poaceae</taxon>
        <taxon>PACMAD clade</taxon>
        <taxon>Panicoideae</taxon>
        <taxon>Panicodae</taxon>
        <taxon>Paniceae</taxon>
        <taxon>Panicinae</taxon>
        <taxon>Panicum</taxon>
        <taxon>Panicum sect. Panicum</taxon>
    </lineage>
</organism>
<feature type="compositionally biased region" description="Low complexity" evidence="1">
    <location>
        <begin position="101"/>
        <end position="113"/>
    </location>
</feature>
<evidence type="ECO:0000256" key="1">
    <source>
        <dbReference type="SAM" id="MobiDB-lite"/>
    </source>
</evidence>
<keyword evidence="3" id="KW-1185">Reference proteome</keyword>
<name>A0A3L6SZ53_PANMI</name>